<dbReference type="InterPro" id="IPR013830">
    <property type="entry name" value="SGNH_hydro"/>
</dbReference>
<dbReference type="InterPro" id="IPR036514">
    <property type="entry name" value="SGNH_hydro_sf"/>
</dbReference>
<organism evidence="4 5">
    <name type="scientific">Sphingobacterium pedocola</name>
    <dbReference type="NCBI Taxonomy" id="2082722"/>
    <lineage>
        <taxon>Bacteria</taxon>
        <taxon>Pseudomonadati</taxon>
        <taxon>Bacteroidota</taxon>
        <taxon>Sphingobacteriia</taxon>
        <taxon>Sphingobacteriales</taxon>
        <taxon>Sphingobacteriaceae</taxon>
        <taxon>Sphingobacterium</taxon>
    </lineage>
</organism>
<keyword evidence="4" id="KW-0378">Hydrolase</keyword>
<evidence type="ECO:0000313" key="5">
    <source>
        <dbReference type="Proteomes" id="UP000618319"/>
    </source>
</evidence>
<dbReference type="InterPro" id="IPR051532">
    <property type="entry name" value="Ester_Hydrolysis_Enzymes"/>
</dbReference>
<feature type="chain" id="PRO_5046344897" evidence="1">
    <location>
        <begin position="21"/>
        <end position="358"/>
    </location>
</feature>
<dbReference type="GO" id="GO:0016787">
    <property type="term" value="F:hydrolase activity"/>
    <property type="evidence" value="ECO:0007669"/>
    <property type="project" value="UniProtKB-KW"/>
</dbReference>
<gene>
    <name evidence="4" type="ORF">C4F40_11285</name>
</gene>
<dbReference type="RefSeq" id="WP_196938528.1">
    <property type="nucleotide sequence ID" value="NZ_MU158689.1"/>
</dbReference>
<keyword evidence="5" id="KW-1185">Reference proteome</keyword>
<keyword evidence="1" id="KW-0732">Signal</keyword>
<evidence type="ECO:0000313" key="4">
    <source>
        <dbReference type="EMBL" id="MBE8721307.1"/>
    </source>
</evidence>
<dbReference type="InterPro" id="IPR032740">
    <property type="entry name" value="GxDLY"/>
</dbReference>
<feature type="signal peptide" evidence="1">
    <location>
        <begin position="1"/>
        <end position="20"/>
    </location>
</feature>
<proteinExistence type="predicted"/>
<dbReference type="EMBL" id="PSKQ01000019">
    <property type="protein sequence ID" value="MBE8721307.1"/>
    <property type="molecule type" value="Genomic_DNA"/>
</dbReference>
<name>A0ABR9T7H3_9SPHI</name>
<comment type="caution">
    <text evidence="4">The sequence shown here is derived from an EMBL/GenBank/DDBJ whole genome shotgun (WGS) entry which is preliminary data.</text>
</comment>
<dbReference type="SUPFAM" id="SSF52266">
    <property type="entry name" value="SGNH hydrolase"/>
    <property type="match status" value="1"/>
</dbReference>
<feature type="domain" description="SGNH hydrolase-type esterase" evidence="2">
    <location>
        <begin position="173"/>
        <end position="347"/>
    </location>
</feature>
<dbReference type="Pfam" id="PF14607">
    <property type="entry name" value="GxDLY"/>
    <property type="match status" value="1"/>
</dbReference>
<sequence length="358" mass="39992">MKNVYIYLLAFASCLPVAYAQNKKVIYHELPVYGKLFDTPSKYHRVDTLKYNDLPVRVKHLFTNSAGLFVAFRSNSASIHAKWCVTDAKASSNLTSIAQKGLDVYIKNADGEWQYAGSKGTAKTCDEGVLVDNLDQTSKEFLVYLPLYDETKSLEIGIEEGANFLALSNPFQRNIAVYGSSIVQGASAGRPGMAYTAILSRRTGLNFINLGVSGSAKMEQEVAHMLAAGKPDVFILDCVPNSLPEIVSERTHYFVQHLRANHPNTPIIMIPSVVRELSYFNQVWNKRNADQNAQFKKEYETLLAKGIKHLYYLDSNTLLGTDHEGTTDGTHPNDLGFMRMADQIQPFVIKVMQKHNLL</sequence>
<evidence type="ECO:0000259" key="2">
    <source>
        <dbReference type="Pfam" id="PF14606"/>
    </source>
</evidence>
<evidence type="ECO:0000256" key="1">
    <source>
        <dbReference type="SAM" id="SignalP"/>
    </source>
</evidence>
<dbReference type="PANTHER" id="PTHR30383">
    <property type="entry name" value="THIOESTERASE 1/PROTEASE 1/LYSOPHOSPHOLIPASE L1"/>
    <property type="match status" value="1"/>
</dbReference>
<dbReference type="Gene3D" id="2.60.120.260">
    <property type="entry name" value="Galactose-binding domain-like"/>
    <property type="match status" value="1"/>
</dbReference>
<feature type="domain" description="SGNH hydrolase-type esterase N-terminal" evidence="3">
    <location>
        <begin position="29"/>
        <end position="164"/>
    </location>
</feature>
<protein>
    <submittedName>
        <fullName evidence="4">Hydrolase</fullName>
    </submittedName>
</protein>
<dbReference type="Pfam" id="PF14606">
    <property type="entry name" value="Lipase_GDSL_3"/>
    <property type="match status" value="1"/>
</dbReference>
<evidence type="ECO:0000259" key="3">
    <source>
        <dbReference type="Pfam" id="PF14607"/>
    </source>
</evidence>
<dbReference type="PANTHER" id="PTHR30383:SF29">
    <property type="entry name" value="SGNH HYDROLASE-TYPE ESTERASE DOMAIN-CONTAINING PROTEIN"/>
    <property type="match status" value="1"/>
</dbReference>
<accession>A0ABR9T7H3</accession>
<dbReference type="Gene3D" id="3.40.50.1110">
    <property type="entry name" value="SGNH hydrolase"/>
    <property type="match status" value="1"/>
</dbReference>
<dbReference type="Proteomes" id="UP000618319">
    <property type="component" value="Unassembled WGS sequence"/>
</dbReference>
<reference evidence="4 5" key="1">
    <citation type="submission" date="2018-02" db="EMBL/GenBank/DDBJ databases">
        <title>Sphingobacterium KA21.</title>
        <authorList>
            <person name="Vasarhelyi B.M."/>
            <person name="Deshmukh S."/>
            <person name="Balint B."/>
            <person name="Kukolya J."/>
        </authorList>
    </citation>
    <scope>NUCLEOTIDE SEQUENCE [LARGE SCALE GENOMIC DNA]</scope>
    <source>
        <strain evidence="4 5">Ka21</strain>
    </source>
</reference>